<feature type="compositionally biased region" description="Basic and acidic residues" evidence="1">
    <location>
        <begin position="20"/>
        <end position="32"/>
    </location>
</feature>
<organism evidence="2 3">
    <name type="scientific">Winogradskyella wandonensis</name>
    <dbReference type="NCBI Taxonomy" id="1442586"/>
    <lineage>
        <taxon>Bacteria</taxon>
        <taxon>Pseudomonadati</taxon>
        <taxon>Bacteroidota</taxon>
        <taxon>Flavobacteriia</taxon>
        <taxon>Flavobacteriales</taxon>
        <taxon>Flavobacteriaceae</taxon>
        <taxon>Winogradskyella</taxon>
    </lineage>
</organism>
<dbReference type="EMBL" id="SMGI01000002">
    <property type="protein sequence ID" value="TCK67909.1"/>
    <property type="molecule type" value="Genomic_DNA"/>
</dbReference>
<keyword evidence="3" id="KW-1185">Reference proteome</keyword>
<dbReference type="AlphaFoldDB" id="A0A4R1KUK8"/>
<protein>
    <submittedName>
        <fullName evidence="2">Uncharacterized protein</fullName>
    </submittedName>
</protein>
<accession>A0A4R1KUK8</accession>
<sequence length="32" mass="3465">MGTTMEEGAIESGNQYLGRDGFEVGKHDGSKY</sequence>
<reference evidence="2 3" key="1">
    <citation type="journal article" date="2015" name="Stand. Genomic Sci.">
        <title>Genomic Encyclopedia of Bacterial and Archaeal Type Strains, Phase III: the genomes of soil and plant-associated and newly described type strains.</title>
        <authorList>
            <person name="Whitman W.B."/>
            <person name="Woyke T."/>
            <person name="Klenk H.P."/>
            <person name="Zhou Y."/>
            <person name="Lilburn T.G."/>
            <person name="Beck B.J."/>
            <person name="De Vos P."/>
            <person name="Vandamme P."/>
            <person name="Eisen J.A."/>
            <person name="Garrity G."/>
            <person name="Hugenholtz P."/>
            <person name="Kyrpides N.C."/>
        </authorList>
    </citation>
    <scope>NUCLEOTIDE SEQUENCE [LARGE SCALE GENOMIC DNA]</scope>
    <source>
        <strain evidence="2 3">CECT 8445</strain>
    </source>
</reference>
<feature type="region of interest" description="Disordered" evidence="1">
    <location>
        <begin position="1"/>
        <end position="32"/>
    </location>
</feature>
<comment type="caution">
    <text evidence="2">The sequence shown here is derived from an EMBL/GenBank/DDBJ whole genome shotgun (WGS) entry which is preliminary data.</text>
</comment>
<evidence type="ECO:0000313" key="3">
    <source>
        <dbReference type="Proteomes" id="UP000295714"/>
    </source>
</evidence>
<name>A0A4R1KUK8_9FLAO</name>
<gene>
    <name evidence="2" type="ORF">DFQ05_1692</name>
</gene>
<evidence type="ECO:0000313" key="2">
    <source>
        <dbReference type="EMBL" id="TCK67909.1"/>
    </source>
</evidence>
<dbReference type="Proteomes" id="UP000295714">
    <property type="component" value="Unassembled WGS sequence"/>
</dbReference>
<proteinExistence type="predicted"/>
<evidence type="ECO:0000256" key="1">
    <source>
        <dbReference type="SAM" id="MobiDB-lite"/>
    </source>
</evidence>